<accession>A0ABP8MN58</accession>
<keyword evidence="3 5" id="KW-0689">Ribosomal protein</keyword>
<dbReference type="SUPFAM" id="SSF55129">
    <property type="entry name" value="Ribosomal protein L30p/L7e"/>
    <property type="match status" value="1"/>
</dbReference>
<dbReference type="PANTHER" id="PTHR15892">
    <property type="entry name" value="MITOCHONDRIAL RIBOSOMAL PROTEIN L30"/>
    <property type="match status" value="1"/>
</dbReference>
<comment type="similarity">
    <text evidence="1 5">Belongs to the universal ribosomal protein uL30 family.</text>
</comment>
<dbReference type="InterPro" id="IPR036919">
    <property type="entry name" value="Ribo_uL30_ferredoxin-like_sf"/>
</dbReference>
<comment type="caution">
    <text evidence="7">The sequence shown here is derived from an EMBL/GenBank/DDBJ whole genome shotgun (WGS) entry which is preliminary data.</text>
</comment>
<evidence type="ECO:0000313" key="8">
    <source>
        <dbReference type="Proteomes" id="UP001501410"/>
    </source>
</evidence>
<dbReference type="PIRSF" id="PIRSF002211">
    <property type="entry name" value="Ribosomal_L30_bac-type"/>
    <property type="match status" value="1"/>
</dbReference>
<dbReference type="InterPro" id="IPR016082">
    <property type="entry name" value="Ribosomal_uL30_ferredoxin-like"/>
</dbReference>
<evidence type="ECO:0000256" key="3">
    <source>
        <dbReference type="ARBA" id="ARBA00022980"/>
    </source>
</evidence>
<keyword evidence="4 5" id="KW-0687">Ribonucleoprotein</keyword>
<evidence type="ECO:0000256" key="2">
    <source>
        <dbReference type="ARBA" id="ARBA00011838"/>
    </source>
</evidence>
<dbReference type="HAMAP" id="MF_01371_B">
    <property type="entry name" value="Ribosomal_uL30_B"/>
    <property type="match status" value="1"/>
</dbReference>
<comment type="subunit">
    <text evidence="2 5">Part of the 50S ribosomal subunit.</text>
</comment>
<feature type="domain" description="Large ribosomal subunit protein uL30-like ferredoxin-like fold" evidence="6">
    <location>
        <begin position="4"/>
        <end position="54"/>
    </location>
</feature>
<dbReference type="EMBL" id="BAABEZ010000013">
    <property type="protein sequence ID" value="GAA4451919.1"/>
    <property type="molecule type" value="Genomic_DNA"/>
</dbReference>
<keyword evidence="8" id="KW-1185">Reference proteome</keyword>
<dbReference type="RefSeq" id="WP_344823392.1">
    <property type="nucleotide sequence ID" value="NZ_BAABEZ010000013.1"/>
</dbReference>
<gene>
    <name evidence="5 7" type="primary">rpmD</name>
    <name evidence="7" type="ORF">GCM10023092_10110</name>
</gene>
<dbReference type="CDD" id="cd01658">
    <property type="entry name" value="Ribosomal_L30"/>
    <property type="match status" value="1"/>
</dbReference>
<dbReference type="NCBIfam" id="TIGR01308">
    <property type="entry name" value="rpmD_bact"/>
    <property type="match status" value="1"/>
</dbReference>
<evidence type="ECO:0000256" key="5">
    <source>
        <dbReference type="HAMAP-Rule" id="MF_01371"/>
    </source>
</evidence>
<dbReference type="InterPro" id="IPR005996">
    <property type="entry name" value="Ribosomal_uL30_bac-type"/>
</dbReference>
<name>A0ABP8MN58_9BACT</name>
<reference evidence="8" key="1">
    <citation type="journal article" date="2019" name="Int. J. Syst. Evol. Microbiol.">
        <title>The Global Catalogue of Microorganisms (GCM) 10K type strain sequencing project: providing services to taxonomists for standard genome sequencing and annotation.</title>
        <authorList>
            <consortium name="The Broad Institute Genomics Platform"/>
            <consortium name="The Broad Institute Genome Sequencing Center for Infectious Disease"/>
            <person name="Wu L."/>
            <person name="Ma J."/>
        </authorList>
    </citation>
    <scope>NUCLEOTIDE SEQUENCE [LARGE SCALE GENOMIC DNA]</scope>
    <source>
        <strain evidence="8">JCM 31921</strain>
    </source>
</reference>
<sequence>MSKIKVTQIKSGIDRPEFQKRTLIALGLRKLHKSVEVEATPAILGMVRTVSHLVKVEEVK</sequence>
<evidence type="ECO:0000313" key="7">
    <source>
        <dbReference type="EMBL" id="GAA4451919.1"/>
    </source>
</evidence>
<protein>
    <recommendedName>
        <fullName evidence="5">Large ribosomal subunit protein uL30</fullName>
    </recommendedName>
</protein>
<dbReference type="Gene3D" id="3.30.1390.20">
    <property type="entry name" value="Ribosomal protein L30, ferredoxin-like fold domain"/>
    <property type="match status" value="1"/>
</dbReference>
<evidence type="ECO:0000256" key="1">
    <source>
        <dbReference type="ARBA" id="ARBA00007594"/>
    </source>
</evidence>
<proteinExistence type="inferred from homology"/>
<organism evidence="7 8">
    <name type="scientific">Rurimicrobium arvi</name>
    <dbReference type="NCBI Taxonomy" id="2049916"/>
    <lineage>
        <taxon>Bacteria</taxon>
        <taxon>Pseudomonadati</taxon>
        <taxon>Bacteroidota</taxon>
        <taxon>Chitinophagia</taxon>
        <taxon>Chitinophagales</taxon>
        <taxon>Chitinophagaceae</taxon>
        <taxon>Rurimicrobium</taxon>
    </lineage>
</organism>
<dbReference type="PANTHER" id="PTHR15892:SF2">
    <property type="entry name" value="LARGE RIBOSOMAL SUBUNIT PROTEIN UL30M"/>
    <property type="match status" value="1"/>
</dbReference>
<dbReference type="Proteomes" id="UP001501410">
    <property type="component" value="Unassembled WGS sequence"/>
</dbReference>
<dbReference type="GO" id="GO:0005840">
    <property type="term" value="C:ribosome"/>
    <property type="evidence" value="ECO:0007669"/>
    <property type="project" value="UniProtKB-KW"/>
</dbReference>
<evidence type="ECO:0000259" key="6">
    <source>
        <dbReference type="Pfam" id="PF00327"/>
    </source>
</evidence>
<evidence type="ECO:0000256" key="4">
    <source>
        <dbReference type="ARBA" id="ARBA00023274"/>
    </source>
</evidence>
<dbReference type="Pfam" id="PF00327">
    <property type="entry name" value="Ribosomal_L30"/>
    <property type="match status" value="1"/>
</dbReference>